<dbReference type="AlphaFoldDB" id="A0A6I6D2Z1"/>
<proteinExistence type="predicted"/>
<evidence type="ECO:0000256" key="1">
    <source>
        <dbReference type="SAM" id="MobiDB-lite"/>
    </source>
</evidence>
<name>A0A6I6D2Z1_9GAMM</name>
<feature type="compositionally biased region" description="Polar residues" evidence="1">
    <location>
        <begin position="72"/>
        <end position="91"/>
    </location>
</feature>
<dbReference type="KEGG" id="ghl:GM160_03225"/>
<evidence type="ECO:0000313" key="2">
    <source>
        <dbReference type="EMBL" id="QGT77984.1"/>
    </source>
</evidence>
<dbReference type="Proteomes" id="UP000427716">
    <property type="component" value="Chromosome"/>
</dbReference>
<protein>
    <submittedName>
        <fullName evidence="2">Putative motility protein</fullName>
    </submittedName>
</protein>
<reference evidence="2 3" key="1">
    <citation type="submission" date="2019-11" db="EMBL/GenBank/DDBJ databases">
        <authorList>
            <person name="Zhang J."/>
            <person name="Sun C."/>
        </authorList>
    </citation>
    <scope>NUCLEOTIDE SEQUENCE [LARGE SCALE GENOMIC DNA]</scope>
    <source>
        <strain evidence="3">sp2</strain>
    </source>
</reference>
<keyword evidence="3" id="KW-1185">Reference proteome</keyword>
<feature type="region of interest" description="Disordered" evidence="1">
    <location>
        <begin position="49"/>
        <end position="91"/>
    </location>
</feature>
<dbReference type="Pfam" id="PF14070">
    <property type="entry name" value="YjfB_motility"/>
    <property type="match status" value="1"/>
</dbReference>
<dbReference type="InterPro" id="IPR025906">
    <property type="entry name" value="YjfB_motility"/>
</dbReference>
<sequence length="91" mass="9195">MDVFTTCDACINTRFDGGGSMADSVSAAGSMQTAMANAQLAQEVGARVQKQAMETQEQAMAPLIDSIGESGGQTSTSASNGPVGGQINTYA</sequence>
<dbReference type="EMBL" id="CP046415">
    <property type="protein sequence ID" value="QGT77984.1"/>
    <property type="molecule type" value="Genomic_DNA"/>
</dbReference>
<organism evidence="2 3">
    <name type="scientific">Guyparkeria halophila</name>
    <dbReference type="NCBI Taxonomy" id="47960"/>
    <lineage>
        <taxon>Bacteria</taxon>
        <taxon>Pseudomonadati</taxon>
        <taxon>Pseudomonadota</taxon>
        <taxon>Gammaproteobacteria</taxon>
        <taxon>Chromatiales</taxon>
        <taxon>Thioalkalibacteraceae</taxon>
        <taxon>Guyparkeria</taxon>
    </lineage>
</organism>
<accession>A0A6I6D2Z1</accession>
<evidence type="ECO:0000313" key="3">
    <source>
        <dbReference type="Proteomes" id="UP000427716"/>
    </source>
</evidence>
<gene>
    <name evidence="2" type="ORF">GM160_03225</name>
</gene>